<feature type="transmembrane region" description="Helical" evidence="18">
    <location>
        <begin position="286"/>
        <end position="318"/>
    </location>
</feature>
<evidence type="ECO:0000256" key="3">
    <source>
        <dbReference type="ARBA" id="ARBA00022448"/>
    </source>
</evidence>
<dbReference type="PANTHER" id="PTHR43243:SF35">
    <property type="entry name" value="CATIONIC AMINO ACID TRANSPORTER 2"/>
    <property type="match status" value="1"/>
</dbReference>
<evidence type="ECO:0000256" key="17">
    <source>
        <dbReference type="SAM" id="MobiDB-lite"/>
    </source>
</evidence>
<feature type="compositionally biased region" description="Basic and acidic residues" evidence="17">
    <location>
        <begin position="622"/>
        <end position="636"/>
    </location>
</feature>
<dbReference type="Gene3D" id="1.20.1740.10">
    <property type="entry name" value="Amino acid/polyamine transporter I"/>
    <property type="match status" value="2"/>
</dbReference>
<evidence type="ECO:0000256" key="12">
    <source>
        <dbReference type="ARBA" id="ARBA00034450"/>
    </source>
</evidence>
<dbReference type="InterPro" id="IPR004755">
    <property type="entry name" value="Cat_AA_permease"/>
</dbReference>
<dbReference type="FunFam" id="1.20.1740.10:FF:000009">
    <property type="entry name" value="Low affinity cationic amino acid transporter 2"/>
    <property type="match status" value="1"/>
</dbReference>
<evidence type="ECO:0000313" key="20">
    <source>
        <dbReference type="Proteomes" id="UP001652741"/>
    </source>
</evidence>
<evidence type="ECO:0000259" key="19">
    <source>
        <dbReference type="Pfam" id="PF13906"/>
    </source>
</evidence>
<dbReference type="GO" id="GO:0061459">
    <property type="term" value="F:L-arginine transmembrane transporter activity"/>
    <property type="evidence" value="ECO:0007669"/>
    <property type="project" value="TreeGrafter"/>
</dbReference>
<accession>A0A1S3SVD0</accession>
<keyword evidence="8 18" id="KW-0472">Membrane</keyword>
<dbReference type="FunFam" id="1.20.1740.10:FF:000034">
    <property type="entry name" value="cationic amino acid transporter 2 isoform X2"/>
    <property type="match status" value="1"/>
</dbReference>
<feature type="transmembrane region" description="Helical" evidence="18">
    <location>
        <begin position="411"/>
        <end position="430"/>
    </location>
</feature>
<evidence type="ECO:0000256" key="11">
    <source>
        <dbReference type="ARBA" id="ARBA00034423"/>
    </source>
</evidence>
<evidence type="ECO:0000256" key="2">
    <source>
        <dbReference type="ARBA" id="ARBA00008572"/>
    </source>
</evidence>
<feature type="transmembrane region" description="Helical" evidence="18">
    <location>
        <begin position="493"/>
        <end position="511"/>
    </location>
</feature>
<keyword evidence="5 18" id="KW-0812">Transmembrane</keyword>
<dbReference type="RefSeq" id="XP_014068298.1">
    <property type="nucleotide sequence ID" value="XM_014212823.2"/>
</dbReference>
<dbReference type="PIRSF" id="PIRSF006060">
    <property type="entry name" value="AA_transporter"/>
    <property type="match status" value="1"/>
</dbReference>
<feature type="transmembrane region" description="Helical" evidence="18">
    <location>
        <begin position="99"/>
        <end position="123"/>
    </location>
</feature>
<evidence type="ECO:0000256" key="9">
    <source>
        <dbReference type="ARBA" id="ARBA00023180"/>
    </source>
</evidence>
<evidence type="ECO:0000256" key="13">
    <source>
        <dbReference type="ARBA" id="ARBA00050846"/>
    </source>
</evidence>
<evidence type="ECO:0000256" key="8">
    <source>
        <dbReference type="ARBA" id="ARBA00023136"/>
    </source>
</evidence>
<evidence type="ECO:0000256" key="1">
    <source>
        <dbReference type="ARBA" id="ARBA00004651"/>
    </source>
</evidence>
<protein>
    <recommendedName>
        <fullName evidence="14">Cationic amino acid transporter 2</fullName>
    </recommendedName>
    <alternativeName>
        <fullName evidence="15">Low affinity cationic amino acid transporter 2</fullName>
    </alternativeName>
    <alternativeName>
        <fullName evidence="16">Solute carrier family 7 member 2</fullName>
    </alternativeName>
</protein>
<keyword evidence="9" id="KW-0325">Glycoprotein</keyword>
<organism evidence="20 21">
    <name type="scientific">Salmo salar</name>
    <name type="common">Atlantic salmon</name>
    <dbReference type="NCBI Taxonomy" id="8030"/>
    <lineage>
        <taxon>Eukaryota</taxon>
        <taxon>Metazoa</taxon>
        <taxon>Chordata</taxon>
        <taxon>Craniata</taxon>
        <taxon>Vertebrata</taxon>
        <taxon>Euteleostomi</taxon>
        <taxon>Actinopterygii</taxon>
        <taxon>Neopterygii</taxon>
        <taxon>Teleostei</taxon>
        <taxon>Protacanthopterygii</taxon>
        <taxon>Salmoniformes</taxon>
        <taxon>Salmonidae</taxon>
        <taxon>Salmoninae</taxon>
        <taxon>Salmo</taxon>
    </lineage>
</organism>
<feature type="transmembrane region" description="Helical" evidence="18">
    <location>
        <begin position="583"/>
        <end position="604"/>
    </location>
</feature>
<comment type="catalytic activity">
    <reaction evidence="11">
        <text>L-arginine(in) = L-arginine(out)</text>
        <dbReference type="Rhea" id="RHEA:32143"/>
        <dbReference type="ChEBI" id="CHEBI:32682"/>
    </reaction>
</comment>
<dbReference type="AlphaFoldDB" id="A0A1S3SVD0"/>
<dbReference type="Pfam" id="PF13520">
    <property type="entry name" value="AA_permease_2"/>
    <property type="match status" value="1"/>
</dbReference>
<feature type="transmembrane region" description="Helical" evidence="18">
    <location>
        <begin position="556"/>
        <end position="577"/>
    </location>
</feature>
<keyword evidence="6" id="KW-0029">Amino-acid transport</keyword>
<feature type="transmembrane region" description="Helical" evidence="18">
    <location>
        <begin position="385"/>
        <end position="405"/>
    </location>
</feature>
<evidence type="ECO:0000313" key="21">
    <source>
        <dbReference type="RefSeq" id="XP_014068298.1"/>
    </source>
</evidence>
<evidence type="ECO:0000256" key="10">
    <source>
        <dbReference type="ARBA" id="ARBA00034422"/>
    </source>
</evidence>
<gene>
    <name evidence="21" type="primary">slc7a2</name>
</gene>
<dbReference type="GO" id="GO:0097638">
    <property type="term" value="P:L-arginine import across plasma membrane"/>
    <property type="evidence" value="ECO:0007669"/>
    <property type="project" value="TreeGrafter"/>
</dbReference>
<evidence type="ECO:0000256" key="16">
    <source>
        <dbReference type="ARBA" id="ARBA00083295"/>
    </source>
</evidence>
<evidence type="ECO:0000256" key="5">
    <source>
        <dbReference type="ARBA" id="ARBA00022692"/>
    </source>
</evidence>
<feature type="transmembrane region" description="Helical" evidence="18">
    <location>
        <begin position="31"/>
        <end position="54"/>
    </location>
</feature>
<keyword evidence="4" id="KW-1003">Cell membrane</keyword>
<evidence type="ECO:0000256" key="4">
    <source>
        <dbReference type="ARBA" id="ARBA00022475"/>
    </source>
</evidence>
<evidence type="ECO:0000256" key="14">
    <source>
        <dbReference type="ARBA" id="ARBA00069817"/>
    </source>
</evidence>
<comment type="catalytic activity">
    <reaction evidence="10">
        <text>L-lysine(in) = L-lysine(out)</text>
        <dbReference type="Rhea" id="RHEA:70935"/>
        <dbReference type="ChEBI" id="CHEBI:32551"/>
    </reaction>
</comment>
<comment type="catalytic activity">
    <reaction evidence="12">
        <text>L-ornithine(in) = L-ornithine(out)</text>
        <dbReference type="Rhea" id="RHEA:71199"/>
        <dbReference type="ChEBI" id="CHEBI:46911"/>
    </reaction>
</comment>
<evidence type="ECO:0000256" key="6">
    <source>
        <dbReference type="ARBA" id="ARBA00022970"/>
    </source>
</evidence>
<dbReference type="Pfam" id="PF13906">
    <property type="entry name" value="AA_permease_C"/>
    <property type="match status" value="1"/>
</dbReference>
<feature type="transmembrane region" description="Helical" evidence="18">
    <location>
        <begin position="165"/>
        <end position="182"/>
    </location>
</feature>
<evidence type="ECO:0000256" key="18">
    <source>
        <dbReference type="SAM" id="Phobius"/>
    </source>
</evidence>
<dbReference type="InterPro" id="IPR002293">
    <property type="entry name" value="AA/rel_permease1"/>
</dbReference>
<sequence length="636" mass="68794">MMGHVLSFGRSLVRRKVVDLNSLEDSKLCRCLGTVDLIALGVGSTLGAGVYVLAGEVAKGNSGPSIVVSFLIAALASVMAGLCYAEFGARVPKTGSAYLYSYVTVGELWAFITGWNLILSYVIGTSSVARAWSGTFDELIGGHIETFCKTYFSMNSPGLAQYPDFFAVCLILLLSGLLSFGVKESAWVNKVFTAVNVLVLLFVIVSGFVKGDPLNWKISEETLINVTIVKRNLSVTANVTSDYGAGGFMPFGFSGTLAGAATCFYAFVGFDCIATTGEEVRNPQKAIPIGIVVSLTVCFLAYFGVSAALTLMMPYYLLDEKSPLPMAFEYVGWGPAKYLVAVGSLCALSTSLLGSMFPLPRILFAMARDGLLFKFLSQVSKRQSPVAATMAAGTTAAIMAFLFDLKALVDMMSIGTLLAYSLVAACVLILRYQPDLLYGKPGCNREKDCLTSPEGESELTESESHINMLKEGSSTLQTVLKPPLVPTEQSSSVVNMAVCLLVLVVCVISALTTYHGYAIILMETWILCCLALSLVVFIGCVVLICQQPQTSRKVSFMVPLIPFLPILSIFVNVYLMVQLSGDTWIRFSIWMAVGFLIYFGYGMWHSVERQRRLQDSLSSSAKQEKKNKGPEKTSQC</sequence>
<feature type="transmembrane region" description="Helical" evidence="18">
    <location>
        <begin position="517"/>
        <end position="544"/>
    </location>
</feature>
<dbReference type="GO" id="GO:0000064">
    <property type="term" value="F:L-ornithine transmembrane transporter activity"/>
    <property type="evidence" value="ECO:0007669"/>
    <property type="project" value="TreeGrafter"/>
</dbReference>
<keyword evidence="20" id="KW-1185">Reference proteome</keyword>
<feature type="domain" description="Cationic amino acid transporter C-terminal" evidence="19">
    <location>
        <begin position="556"/>
        <end position="606"/>
    </location>
</feature>
<feature type="transmembrane region" description="Helical" evidence="18">
    <location>
        <begin position="66"/>
        <end position="87"/>
    </location>
</feature>
<feature type="transmembrane region" description="Helical" evidence="18">
    <location>
        <begin position="191"/>
        <end position="209"/>
    </location>
</feature>
<keyword evidence="3" id="KW-0813">Transport</keyword>
<reference evidence="21" key="1">
    <citation type="submission" date="2025-08" db="UniProtKB">
        <authorList>
            <consortium name="RefSeq"/>
        </authorList>
    </citation>
    <scope>IDENTIFICATION</scope>
</reference>
<dbReference type="NCBIfam" id="TIGR00906">
    <property type="entry name" value="2A0303"/>
    <property type="match status" value="1"/>
</dbReference>
<dbReference type="Proteomes" id="UP001652741">
    <property type="component" value="Chromosome ssa09"/>
</dbReference>
<evidence type="ECO:0000256" key="15">
    <source>
        <dbReference type="ARBA" id="ARBA00081006"/>
    </source>
</evidence>
<feature type="region of interest" description="Disordered" evidence="17">
    <location>
        <begin position="616"/>
        <end position="636"/>
    </location>
</feature>
<dbReference type="Bgee" id="ENSSSAG00000075730">
    <property type="expression patterns" value="Expressed in heart and 15 other cell types or tissues"/>
</dbReference>
<name>A0A1S3SVD0_SALSA</name>
<proteinExistence type="inferred from homology"/>
<feature type="transmembrane region" description="Helical" evidence="18">
    <location>
        <begin position="338"/>
        <end position="364"/>
    </location>
</feature>
<comment type="similarity">
    <text evidence="2">Belongs to the amino acid-polyamine-organocation (APC) superfamily. Cationic amino acid transporter (CAT) (TC 2.A.3.3) family.</text>
</comment>
<dbReference type="CTD" id="6542"/>
<dbReference type="GO" id="GO:0015189">
    <property type="term" value="F:L-lysine transmembrane transporter activity"/>
    <property type="evidence" value="ECO:0007669"/>
    <property type="project" value="TreeGrafter"/>
</dbReference>
<dbReference type="InterPro" id="IPR029485">
    <property type="entry name" value="CAT_C"/>
</dbReference>
<dbReference type="PANTHER" id="PTHR43243">
    <property type="entry name" value="INNER MEMBRANE TRANSPORTER YGJI-RELATED"/>
    <property type="match status" value="1"/>
</dbReference>
<comment type="catalytic activity">
    <reaction evidence="13">
        <text>L-homoarginine(in) = L-homoarginine(out)</text>
        <dbReference type="Rhea" id="RHEA:71203"/>
        <dbReference type="ChEBI" id="CHEBI:143006"/>
    </reaction>
</comment>
<feature type="transmembrane region" description="Helical" evidence="18">
    <location>
        <begin position="251"/>
        <end position="274"/>
    </location>
</feature>
<keyword evidence="7 18" id="KW-1133">Transmembrane helix</keyword>
<dbReference type="GeneID" id="106612031"/>
<comment type="subcellular location">
    <subcellularLocation>
        <location evidence="1">Cell membrane</location>
        <topology evidence="1">Multi-pass membrane protein</topology>
    </subcellularLocation>
</comment>
<dbReference type="GO" id="GO:0005886">
    <property type="term" value="C:plasma membrane"/>
    <property type="evidence" value="ECO:0007669"/>
    <property type="project" value="UniProtKB-SubCell"/>
</dbReference>
<evidence type="ECO:0000256" key="7">
    <source>
        <dbReference type="ARBA" id="ARBA00022989"/>
    </source>
</evidence>